<keyword evidence="3" id="KW-1185">Reference proteome</keyword>
<proteinExistence type="predicted"/>
<name>G0ECA5_PYRF1</name>
<dbReference type="STRING" id="694429.Pyrfu_1618"/>
<dbReference type="KEGG" id="pfm:Pyrfu_1618"/>
<dbReference type="InParanoid" id="G0ECA5"/>
<dbReference type="SUPFAM" id="SSF56988">
    <property type="entry name" value="Anthrax protective antigen"/>
    <property type="match status" value="1"/>
</dbReference>
<dbReference type="AlphaFoldDB" id="G0ECA5"/>
<dbReference type="Pfam" id="PF07691">
    <property type="entry name" value="PA14"/>
    <property type="match status" value="1"/>
</dbReference>
<sequence>MLPAPNSHGPALVYYIPSGRSMSQARLVLVRTRSGKTRGLHARFYVWDGESPPDPNIVEREEPVRETIHEMIDFVWDDSPAEGVPAGNFMVEWRGFLHVPEVGVYRFYIIVDDGAKLWIDDKLVIDAWRDQPPTHYISDPIELDVGLHKIRLLYYNHDVFGRIVLGWITPNGDYEPIPSQYLYTRLGDDIVVRGIPSGYRVELRNGFFRREAESRYGIARIPAGDLLEPIAAYFRVYNREGEVIVETPVISDVWGGDEYLLLAR</sequence>
<dbReference type="InterPro" id="IPR011658">
    <property type="entry name" value="PA14_dom"/>
</dbReference>
<dbReference type="SMART" id="SM00758">
    <property type="entry name" value="PA14"/>
    <property type="match status" value="1"/>
</dbReference>
<dbReference type="Proteomes" id="UP000001037">
    <property type="component" value="Chromosome"/>
</dbReference>
<dbReference type="PROSITE" id="PS51820">
    <property type="entry name" value="PA14"/>
    <property type="match status" value="1"/>
</dbReference>
<dbReference type="InterPro" id="IPR037524">
    <property type="entry name" value="PA14/GLEYA"/>
</dbReference>
<protein>
    <submittedName>
        <fullName evidence="2">PA14 domain protein</fullName>
    </submittedName>
</protein>
<evidence type="ECO:0000313" key="3">
    <source>
        <dbReference type="Proteomes" id="UP000001037"/>
    </source>
</evidence>
<evidence type="ECO:0000259" key="1">
    <source>
        <dbReference type="PROSITE" id="PS51820"/>
    </source>
</evidence>
<dbReference type="eggNOG" id="arCOG07862">
    <property type="taxonomic scope" value="Archaea"/>
</dbReference>
<evidence type="ECO:0000313" key="2">
    <source>
        <dbReference type="EMBL" id="AEM39475.1"/>
    </source>
</evidence>
<organism evidence="2 3">
    <name type="scientific">Pyrolobus fumarii (strain DSM 11204 / 1A)</name>
    <dbReference type="NCBI Taxonomy" id="694429"/>
    <lineage>
        <taxon>Archaea</taxon>
        <taxon>Thermoproteota</taxon>
        <taxon>Thermoprotei</taxon>
        <taxon>Desulfurococcales</taxon>
        <taxon>Pyrodictiaceae</taxon>
        <taxon>Pyrolobus</taxon>
    </lineage>
</organism>
<gene>
    <name evidence="2" type="ordered locus">Pyrfu_1618</name>
</gene>
<dbReference type="HOGENOM" id="CLU_1092396_0_0_2"/>
<accession>G0ECA5</accession>
<dbReference type="Gene3D" id="3.90.182.10">
    <property type="entry name" value="Toxin - Anthrax Protective Antigen,domain 1"/>
    <property type="match status" value="1"/>
</dbReference>
<dbReference type="EMBL" id="CP002838">
    <property type="protein sequence ID" value="AEM39475.1"/>
    <property type="molecule type" value="Genomic_DNA"/>
</dbReference>
<feature type="domain" description="PA14" evidence="1">
    <location>
        <begin position="35"/>
        <end position="181"/>
    </location>
</feature>
<reference evidence="2 3" key="1">
    <citation type="journal article" date="2011" name="Stand. Genomic Sci.">
        <title>Complete genome sequence of the hyperthermophilic chemolithoautotroph Pyrolobus fumarii type strain (1A).</title>
        <authorList>
            <person name="Anderson I."/>
            <person name="Goker M."/>
            <person name="Nolan M."/>
            <person name="Lucas S."/>
            <person name="Hammon N."/>
            <person name="Deshpande S."/>
            <person name="Cheng J.F."/>
            <person name="Tapia R."/>
            <person name="Han C."/>
            <person name="Goodwin L."/>
            <person name="Pitluck S."/>
            <person name="Huntemann M."/>
            <person name="Liolios K."/>
            <person name="Ivanova N."/>
            <person name="Pagani I."/>
            <person name="Mavromatis K."/>
            <person name="Ovchinikova G."/>
            <person name="Pati A."/>
            <person name="Chen A."/>
            <person name="Palaniappan K."/>
            <person name="Land M."/>
            <person name="Hauser L."/>
            <person name="Brambilla E.M."/>
            <person name="Huber H."/>
            <person name="Yasawong M."/>
            <person name="Rohde M."/>
            <person name="Spring S."/>
            <person name="Abt B."/>
            <person name="Sikorski J."/>
            <person name="Wirth R."/>
            <person name="Detter J.C."/>
            <person name="Woyke T."/>
            <person name="Bristow J."/>
            <person name="Eisen J.A."/>
            <person name="Markowitz V."/>
            <person name="Hugenholtz P."/>
            <person name="Kyrpides N.C."/>
            <person name="Klenk H.P."/>
            <person name="Lapidus A."/>
        </authorList>
    </citation>
    <scope>NUCLEOTIDE SEQUENCE [LARGE SCALE GENOMIC DNA]</scope>
    <source>
        <strain evidence="3">DSM 11204 / 1A</strain>
    </source>
</reference>